<name>A0A7U4QIE4_DESA2</name>
<evidence type="ECO:0000313" key="1">
    <source>
        <dbReference type="EMBL" id="AMM39938.1"/>
    </source>
</evidence>
<dbReference type="RefSeq" id="WP_066060257.1">
    <property type="nucleotide sequence ID" value="NZ_CP013015.1"/>
</dbReference>
<organism evidence="1 2">
    <name type="scientific">Desulfofervidus auxilii</name>
    <dbReference type="NCBI Taxonomy" id="1621989"/>
    <lineage>
        <taxon>Bacteria</taxon>
        <taxon>Pseudomonadati</taxon>
        <taxon>Thermodesulfobacteriota</taxon>
        <taxon>Candidatus Desulfofervidia</taxon>
        <taxon>Candidatus Desulfofervidales</taxon>
        <taxon>Candidatus Desulfofervidaceae</taxon>
        <taxon>Candidatus Desulfofervidus</taxon>
    </lineage>
</organism>
<accession>A0A7U4QIE4</accession>
<dbReference type="PANTHER" id="PTHR42708">
    <property type="entry name" value="ATP/GTP-BINDING PROTEIN-RELATED"/>
    <property type="match status" value="1"/>
</dbReference>
<dbReference type="InterPro" id="IPR001806">
    <property type="entry name" value="Small_GTPase"/>
</dbReference>
<protein>
    <submittedName>
        <fullName evidence="1">Mutual gliding-motility protein</fullName>
    </submittedName>
</protein>
<dbReference type="CDD" id="cd00882">
    <property type="entry name" value="Ras_like_GTPase"/>
    <property type="match status" value="1"/>
</dbReference>
<dbReference type="GO" id="GO:0005525">
    <property type="term" value="F:GTP binding"/>
    <property type="evidence" value="ECO:0007669"/>
    <property type="project" value="InterPro"/>
</dbReference>
<sequence>MALVNLKERIIQVKIVYYGPGRSGKTTNLVYIYNKLQEKLKDRLTSKLITINTKGDRTLFFDFFPIELGKIHGLDLKLQIYTTPGQVIYDATRKLVLKGVDGLIFTADSILARREANIESLENLKKNLAYHNLRLEDIPLVFQWNKRDLAENGIPLLDIDTLENDLNAELKAPSFPASALTGYNVFETLKTAAKLTIQSVIRKLIFPKGMVKVAGG</sequence>
<keyword evidence="2" id="KW-1185">Reference proteome</keyword>
<dbReference type="Gene3D" id="3.40.50.300">
    <property type="entry name" value="P-loop containing nucleotide triphosphate hydrolases"/>
    <property type="match status" value="1"/>
</dbReference>
<dbReference type="EMBL" id="CP013015">
    <property type="protein sequence ID" value="AMM39938.1"/>
    <property type="molecule type" value="Genomic_DNA"/>
</dbReference>
<dbReference type="AlphaFoldDB" id="A0A7U4QIE4"/>
<dbReference type="GO" id="GO:0003924">
    <property type="term" value="F:GTPase activity"/>
    <property type="evidence" value="ECO:0007669"/>
    <property type="project" value="InterPro"/>
</dbReference>
<evidence type="ECO:0000313" key="2">
    <source>
        <dbReference type="Proteomes" id="UP000070560"/>
    </source>
</evidence>
<proteinExistence type="predicted"/>
<dbReference type="Proteomes" id="UP000070560">
    <property type="component" value="Chromosome"/>
</dbReference>
<dbReference type="InterPro" id="IPR027417">
    <property type="entry name" value="P-loop_NTPase"/>
</dbReference>
<dbReference type="PANTHER" id="PTHR42708:SF1">
    <property type="entry name" value="GLIDING MOTILITY PROTEIN MGLA"/>
    <property type="match status" value="1"/>
</dbReference>
<reference evidence="1 2" key="1">
    <citation type="submission" date="2015-10" db="EMBL/GenBank/DDBJ databases">
        <title>Candidatus Desulfofervidus auxilii, a hydrogenotrophic sulfate-reducing bacterium involved in the thermophilic anaerobic oxidation of methane.</title>
        <authorList>
            <person name="Krukenberg V."/>
            <person name="Richter M."/>
            <person name="Wegener G."/>
        </authorList>
    </citation>
    <scope>NUCLEOTIDE SEQUENCE [LARGE SCALE GENOMIC DNA]</scope>
    <source>
        <strain evidence="1 2">HS1</strain>
    </source>
</reference>
<dbReference type="InterPro" id="IPR052705">
    <property type="entry name" value="Gliding_Motility_GTPase"/>
</dbReference>
<dbReference type="OrthoDB" id="9779858at2"/>
<dbReference type="Pfam" id="PF00071">
    <property type="entry name" value="Ras"/>
    <property type="match status" value="1"/>
</dbReference>
<dbReference type="SUPFAM" id="SSF52540">
    <property type="entry name" value="P-loop containing nucleoside triphosphate hydrolases"/>
    <property type="match status" value="1"/>
</dbReference>
<gene>
    <name evidence="1" type="primary">mglA</name>
    <name evidence="1" type="ORF">HS1_000132</name>
</gene>
<dbReference type="KEGG" id="daw:HS1_000132"/>